<keyword evidence="3" id="KW-1185">Reference proteome</keyword>
<accession>A0A378TKN4</accession>
<dbReference type="InterPro" id="IPR029016">
    <property type="entry name" value="GAF-like_dom_sf"/>
</dbReference>
<organism evidence="2 3">
    <name type="scientific">Mycolicibacterium tokaiense</name>
    <dbReference type="NCBI Taxonomy" id="39695"/>
    <lineage>
        <taxon>Bacteria</taxon>
        <taxon>Bacillati</taxon>
        <taxon>Actinomycetota</taxon>
        <taxon>Actinomycetes</taxon>
        <taxon>Mycobacteriales</taxon>
        <taxon>Mycobacteriaceae</taxon>
        <taxon>Mycolicibacterium</taxon>
    </lineage>
</organism>
<dbReference type="SMART" id="SM00052">
    <property type="entry name" value="EAL"/>
    <property type="match status" value="1"/>
</dbReference>
<dbReference type="EMBL" id="UGQT01000001">
    <property type="protein sequence ID" value="STZ61299.1"/>
    <property type="molecule type" value="Genomic_DNA"/>
</dbReference>
<dbReference type="PROSITE" id="PS50883">
    <property type="entry name" value="EAL"/>
    <property type="match status" value="1"/>
</dbReference>
<dbReference type="InterPro" id="IPR035919">
    <property type="entry name" value="EAL_sf"/>
</dbReference>
<evidence type="ECO:0000313" key="3">
    <source>
        <dbReference type="Proteomes" id="UP000254978"/>
    </source>
</evidence>
<dbReference type="Pfam" id="PF00563">
    <property type="entry name" value="EAL"/>
    <property type="match status" value="1"/>
</dbReference>
<dbReference type="SUPFAM" id="SSF141868">
    <property type="entry name" value="EAL domain-like"/>
    <property type="match status" value="1"/>
</dbReference>
<evidence type="ECO:0000259" key="1">
    <source>
        <dbReference type="PROSITE" id="PS50883"/>
    </source>
</evidence>
<dbReference type="PANTHER" id="PTHR33121:SF76">
    <property type="entry name" value="SIGNALING PROTEIN"/>
    <property type="match status" value="1"/>
</dbReference>
<dbReference type="CDD" id="cd01948">
    <property type="entry name" value="EAL"/>
    <property type="match status" value="1"/>
</dbReference>
<feature type="domain" description="EAL" evidence="1">
    <location>
        <begin position="192"/>
        <end position="431"/>
    </location>
</feature>
<dbReference type="AlphaFoldDB" id="A0A378TKN4"/>
<dbReference type="SUPFAM" id="SSF55781">
    <property type="entry name" value="GAF domain-like"/>
    <property type="match status" value="1"/>
</dbReference>
<reference evidence="2 3" key="1">
    <citation type="submission" date="2018-06" db="EMBL/GenBank/DDBJ databases">
        <authorList>
            <consortium name="Pathogen Informatics"/>
            <person name="Doyle S."/>
        </authorList>
    </citation>
    <scope>NUCLEOTIDE SEQUENCE [LARGE SCALE GENOMIC DNA]</scope>
    <source>
        <strain evidence="2 3">NCTC10821</strain>
    </source>
</reference>
<dbReference type="PANTHER" id="PTHR33121">
    <property type="entry name" value="CYCLIC DI-GMP PHOSPHODIESTERASE PDEF"/>
    <property type="match status" value="1"/>
</dbReference>
<gene>
    <name evidence="2" type="primary">yjcC</name>
    <name evidence="2" type="ORF">NCTC10821_04850</name>
</gene>
<sequence length="431" mass="46764">MQRLVEALTASIDPVLLTRRIAEQTCLFIPKASGAGVCFCTPDDHLATVSAHGALAPHLGRVEPLSESFQASALQSRRPEVVDDAWVDPRLVPSVQARAAELDFRSWVVIPLYHDDTALGVLSVVAPEAFAFDEVDVDAITSLSRLVSALIGSHSQLSRLLHDLYDDFESTSDRQATTRFLAALLIPERADQDDLHDGLDTMLAAGSLRPVFQPIVDLRSTELVAVEGLCRFPGAGEQDAGQWFSRARRLGRGVDLELRALQAVLEASVAFPANTPIAVNLSPAAALDAEIQQILLTCERHLVVEITEHEPFPHDLRHGLKPLRDNGIQVAVDDAGAGYSNLNQILRLQPDIVKIDGELTRGIEDDPVRRALTFSIVQLAQELGARTVAESIEGDAQQYVLRGLGIHYGQGFHLGRPAPAQQIVSRLGLSA</sequence>
<proteinExistence type="predicted"/>
<dbReference type="InterPro" id="IPR001633">
    <property type="entry name" value="EAL_dom"/>
</dbReference>
<protein>
    <submittedName>
        <fullName evidence="2">Diguanylate phosphodiesterase</fullName>
    </submittedName>
</protein>
<dbReference type="InterPro" id="IPR003018">
    <property type="entry name" value="GAF"/>
</dbReference>
<evidence type="ECO:0000313" key="2">
    <source>
        <dbReference type="EMBL" id="STZ61299.1"/>
    </source>
</evidence>
<dbReference type="Pfam" id="PF13185">
    <property type="entry name" value="GAF_2"/>
    <property type="match status" value="1"/>
</dbReference>
<dbReference type="Proteomes" id="UP000254978">
    <property type="component" value="Unassembled WGS sequence"/>
</dbReference>
<dbReference type="GO" id="GO:0071111">
    <property type="term" value="F:cyclic-guanylate-specific phosphodiesterase activity"/>
    <property type="evidence" value="ECO:0007669"/>
    <property type="project" value="InterPro"/>
</dbReference>
<name>A0A378TKN4_9MYCO</name>
<dbReference type="OrthoDB" id="23692at2"/>
<dbReference type="RefSeq" id="WP_115280268.1">
    <property type="nucleotide sequence ID" value="NZ_AP022600.1"/>
</dbReference>
<dbReference type="InterPro" id="IPR050706">
    <property type="entry name" value="Cyclic-di-GMP_PDE-like"/>
</dbReference>
<dbReference type="Gene3D" id="3.20.20.450">
    <property type="entry name" value="EAL domain"/>
    <property type="match status" value="1"/>
</dbReference>
<dbReference type="Gene3D" id="3.30.450.40">
    <property type="match status" value="1"/>
</dbReference>